<keyword evidence="2" id="KW-0547">Nucleotide-binding</keyword>
<dbReference type="InterPro" id="IPR002078">
    <property type="entry name" value="Sigma_54_int"/>
</dbReference>
<dbReference type="Pfam" id="PF25601">
    <property type="entry name" value="AAA_lid_14"/>
    <property type="match status" value="1"/>
</dbReference>
<dbReference type="SMART" id="SM00382">
    <property type="entry name" value="AAA"/>
    <property type="match status" value="1"/>
</dbReference>
<evidence type="ECO:0000256" key="2">
    <source>
        <dbReference type="ARBA" id="ARBA00022741"/>
    </source>
</evidence>
<proteinExistence type="predicted"/>
<dbReference type="InterPro" id="IPR027417">
    <property type="entry name" value="P-loop_NTPase"/>
</dbReference>
<dbReference type="PROSITE" id="PS50110">
    <property type="entry name" value="RESPONSE_REGULATORY"/>
    <property type="match status" value="1"/>
</dbReference>
<dbReference type="InterPro" id="IPR011006">
    <property type="entry name" value="CheY-like_superfamily"/>
</dbReference>
<dbReference type="GO" id="GO:0043565">
    <property type="term" value="F:sequence-specific DNA binding"/>
    <property type="evidence" value="ECO:0007669"/>
    <property type="project" value="InterPro"/>
</dbReference>
<sequence length="450" mass="50179">MTEPAVLFVDDDPHIRKAIAQTLALEELPVICFEAAEDALRTISQDFDGVVLCDYNMPGMDGLELLEQVQALDEAIPVIILTGQGDISTAVSAMQKGAYDFIEKPFDHDELIELLRHALEKRQLALENRRLKAQLRQLARPGPRILGESVTMQKVMATIDPILDISANILLYGETGSGKDALARYIHENSRRSAHNFVAINCGAVPENLIESELFGHEAGAFTGAEKRRIGKIEHAHQGTLFLDEVESMPMPLQVKLLRVLEEQKVERLGSNQVQDVDVRIIAATKADLKELSDSGEFRSDLYYRLNVVNVNIPPLRERKEDIPVLFHHFVLIAAARYDRESIPLDAGQAARLMQHSWPGNVRELRNLAERYVLLGPAALDETGAEEADNVSARRTLTEMMDGFERSAIISALNACQGSIKDTMVQLGIARKTLYDKMKKHGLDKAQFKD</sequence>
<evidence type="ECO:0000256" key="7">
    <source>
        <dbReference type="PROSITE-ProRule" id="PRU00169"/>
    </source>
</evidence>
<dbReference type="InterPro" id="IPR001789">
    <property type="entry name" value="Sig_transdc_resp-reg_receiver"/>
</dbReference>
<keyword evidence="5" id="KW-0805">Transcription regulation</keyword>
<dbReference type="GO" id="GO:0006355">
    <property type="term" value="P:regulation of DNA-templated transcription"/>
    <property type="evidence" value="ECO:0007669"/>
    <property type="project" value="InterPro"/>
</dbReference>
<dbReference type="FunFam" id="3.40.50.300:FF:000006">
    <property type="entry name" value="DNA-binding transcriptional regulator NtrC"/>
    <property type="match status" value="1"/>
</dbReference>
<dbReference type="Gene3D" id="3.40.50.2300">
    <property type="match status" value="1"/>
</dbReference>
<dbReference type="PROSITE" id="PS50045">
    <property type="entry name" value="SIGMA54_INTERACT_4"/>
    <property type="match status" value="1"/>
</dbReference>
<keyword evidence="1 7" id="KW-0597">Phosphoprotein</keyword>
<evidence type="ECO:0000256" key="6">
    <source>
        <dbReference type="ARBA" id="ARBA00023163"/>
    </source>
</evidence>
<feature type="domain" description="Response regulatory" evidence="9">
    <location>
        <begin position="5"/>
        <end position="119"/>
    </location>
</feature>
<dbReference type="STRING" id="1137280.D777_02281"/>
<dbReference type="InterPro" id="IPR058031">
    <property type="entry name" value="AAA_lid_NorR"/>
</dbReference>
<dbReference type="InterPro" id="IPR025944">
    <property type="entry name" value="Sigma_54_int_dom_CS"/>
</dbReference>
<keyword evidence="4" id="KW-0902">Two-component regulatory system</keyword>
<dbReference type="CDD" id="cd17549">
    <property type="entry name" value="REC_DctD-like"/>
    <property type="match status" value="1"/>
</dbReference>
<dbReference type="RefSeq" id="WP_036131772.1">
    <property type="nucleotide sequence ID" value="NZ_ANIE01000006.1"/>
</dbReference>
<dbReference type="Proteomes" id="UP000035057">
    <property type="component" value="Unassembled WGS sequence"/>
</dbReference>
<dbReference type="SUPFAM" id="SSF52540">
    <property type="entry name" value="P-loop containing nucleoside triphosphate hydrolases"/>
    <property type="match status" value="1"/>
</dbReference>
<protein>
    <submittedName>
        <fullName evidence="10">Two component, sigma54 specific, transcriptional regulator, Fis family</fullName>
    </submittedName>
</protein>
<evidence type="ECO:0000259" key="9">
    <source>
        <dbReference type="PROSITE" id="PS50110"/>
    </source>
</evidence>
<dbReference type="SUPFAM" id="SSF52172">
    <property type="entry name" value="CheY-like"/>
    <property type="match status" value="1"/>
</dbReference>
<feature type="domain" description="Sigma-54 factor interaction" evidence="8">
    <location>
        <begin position="145"/>
        <end position="374"/>
    </location>
</feature>
<dbReference type="Pfam" id="PF02954">
    <property type="entry name" value="HTH_8"/>
    <property type="match status" value="1"/>
</dbReference>
<dbReference type="Gene3D" id="1.10.8.60">
    <property type="match status" value="1"/>
</dbReference>
<dbReference type="AlphaFoldDB" id="A0A072N2I2"/>
<evidence type="ECO:0000313" key="10">
    <source>
        <dbReference type="EMBL" id="KEF31128.1"/>
    </source>
</evidence>
<dbReference type="FunFam" id="3.40.50.2300:FF:000018">
    <property type="entry name" value="DNA-binding transcriptional regulator NtrC"/>
    <property type="match status" value="1"/>
</dbReference>
<accession>A0A072N2I2</accession>
<dbReference type="EMBL" id="ANIE01000006">
    <property type="protein sequence ID" value="KEF31128.1"/>
    <property type="molecule type" value="Genomic_DNA"/>
</dbReference>
<dbReference type="PROSITE" id="PS00675">
    <property type="entry name" value="SIGMA54_INTERACT_1"/>
    <property type="match status" value="1"/>
</dbReference>
<dbReference type="PANTHER" id="PTHR32071">
    <property type="entry name" value="TRANSCRIPTIONAL REGULATORY PROTEIN"/>
    <property type="match status" value="1"/>
</dbReference>
<evidence type="ECO:0000259" key="8">
    <source>
        <dbReference type="PROSITE" id="PS50045"/>
    </source>
</evidence>
<evidence type="ECO:0000256" key="5">
    <source>
        <dbReference type="ARBA" id="ARBA00023015"/>
    </source>
</evidence>
<dbReference type="CDD" id="cd00009">
    <property type="entry name" value="AAA"/>
    <property type="match status" value="1"/>
</dbReference>
<evidence type="ECO:0000256" key="1">
    <source>
        <dbReference type="ARBA" id="ARBA00022553"/>
    </source>
</evidence>
<dbReference type="GO" id="GO:0000160">
    <property type="term" value="P:phosphorelay signal transduction system"/>
    <property type="evidence" value="ECO:0007669"/>
    <property type="project" value="UniProtKB-KW"/>
</dbReference>
<dbReference type="InterPro" id="IPR003593">
    <property type="entry name" value="AAA+_ATPase"/>
</dbReference>
<evidence type="ECO:0000256" key="3">
    <source>
        <dbReference type="ARBA" id="ARBA00022840"/>
    </source>
</evidence>
<dbReference type="InterPro" id="IPR002197">
    <property type="entry name" value="HTH_Fis"/>
</dbReference>
<reference evidence="10 11" key="1">
    <citation type="submission" date="2012-12" db="EMBL/GenBank/DDBJ databases">
        <title>Genome assembly of Marinobacter sp. AK21.</title>
        <authorList>
            <person name="Khatri I."/>
            <person name="Kumar R."/>
            <person name="Vaidya B."/>
            <person name="Subramanian S."/>
            <person name="Pinnaka A."/>
        </authorList>
    </citation>
    <scope>NUCLEOTIDE SEQUENCE [LARGE SCALE GENOMIC DNA]</scope>
    <source>
        <strain evidence="10 11">AK21</strain>
    </source>
</reference>
<dbReference type="PANTHER" id="PTHR32071:SF57">
    <property type="entry name" value="C4-DICARBOXYLATE TRANSPORT TRANSCRIPTIONAL REGULATORY PROTEIN DCTD"/>
    <property type="match status" value="1"/>
</dbReference>
<feature type="modified residue" description="4-aspartylphosphate" evidence="7">
    <location>
        <position position="54"/>
    </location>
</feature>
<keyword evidence="6" id="KW-0804">Transcription</keyword>
<comment type="caution">
    <text evidence="10">The sequence shown here is derived from an EMBL/GenBank/DDBJ whole genome shotgun (WGS) entry which is preliminary data.</text>
</comment>
<dbReference type="OrthoDB" id="9804019at2"/>
<dbReference type="GO" id="GO:0005524">
    <property type="term" value="F:ATP binding"/>
    <property type="evidence" value="ECO:0007669"/>
    <property type="project" value="UniProtKB-KW"/>
</dbReference>
<organism evidence="10 11">
    <name type="scientific">Marinobacter nitratireducens</name>
    <dbReference type="NCBI Taxonomy" id="1137280"/>
    <lineage>
        <taxon>Bacteria</taxon>
        <taxon>Pseudomonadati</taxon>
        <taxon>Pseudomonadota</taxon>
        <taxon>Gammaproteobacteria</taxon>
        <taxon>Pseudomonadales</taxon>
        <taxon>Marinobacteraceae</taxon>
        <taxon>Marinobacter</taxon>
    </lineage>
</organism>
<keyword evidence="3" id="KW-0067">ATP-binding</keyword>
<evidence type="ECO:0000313" key="11">
    <source>
        <dbReference type="Proteomes" id="UP000035057"/>
    </source>
</evidence>
<dbReference type="SUPFAM" id="SSF46689">
    <property type="entry name" value="Homeodomain-like"/>
    <property type="match status" value="1"/>
</dbReference>
<dbReference type="Pfam" id="PF00072">
    <property type="entry name" value="Response_reg"/>
    <property type="match status" value="1"/>
</dbReference>
<keyword evidence="11" id="KW-1185">Reference proteome</keyword>
<dbReference type="Pfam" id="PF00158">
    <property type="entry name" value="Sigma54_activat"/>
    <property type="match status" value="1"/>
</dbReference>
<dbReference type="PATRIC" id="fig|1137280.3.peg.2096"/>
<name>A0A072N2I2_9GAMM</name>
<dbReference type="InterPro" id="IPR009057">
    <property type="entry name" value="Homeodomain-like_sf"/>
</dbReference>
<dbReference type="InterPro" id="IPR025662">
    <property type="entry name" value="Sigma_54_int_dom_ATP-bd_1"/>
</dbReference>
<gene>
    <name evidence="10" type="ORF">D777_02281</name>
</gene>
<dbReference type="SMART" id="SM00448">
    <property type="entry name" value="REC"/>
    <property type="match status" value="1"/>
</dbReference>
<dbReference type="PROSITE" id="PS00688">
    <property type="entry name" value="SIGMA54_INTERACT_3"/>
    <property type="match status" value="1"/>
</dbReference>
<dbReference type="Gene3D" id="1.10.10.60">
    <property type="entry name" value="Homeodomain-like"/>
    <property type="match status" value="1"/>
</dbReference>
<dbReference type="Gene3D" id="3.40.50.300">
    <property type="entry name" value="P-loop containing nucleotide triphosphate hydrolases"/>
    <property type="match status" value="1"/>
</dbReference>
<evidence type="ECO:0000256" key="4">
    <source>
        <dbReference type="ARBA" id="ARBA00023012"/>
    </source>
</evidence>